<reference evidence="1" key="2">
    <citation type="journal article" date="2015" name="Fish Shellfish Immunol.">
        <title>Early steps in the European eel (Anguilla anguilla)-Vibrio vulnificus interaction in the gills: Role of the RtxA13 toxin.</title>
        <authorList>
            <person name="Callol A."/>
            <person name="Pajuelo D."/>
            <person name="Ebbesson L."/>
            <person name="Teles M."/>
            <person name="MacKenzie S."/>
            <person name="Amaro C."/>
        </authorList>
    </citation>
    <scope>NUCLEOTIDE SEQUENCE</scope>
</reference>
<evidence type="ECO:0000313" key="1">
    <source>
        <dbReference type="EMBL" id="JAH90817.1"/>
    </source>
</evidence>
<protein>
    <submittedName>
        <fullName evidence="1">Uncharacterized protein</fullName>
    </submittedName>
</protein>
<reference evidence="1" key="1">
    <citation type="submission" date="2014-11" db="EMBL/GenBank/DDBJ databases">
        <authorList>
            <person name="Amaro Gonzalez C."/>
        </authorList>
    </citation>
    <scope>NUCLEOTIDE SEQUENCE</scope>
</reference>
<proteinExistence type="predicted"/>
<organism evidence="1">
    <name type="scientific">Anguilla anguilla</name>
    <name type="common">European freshwater eel</name>
    <name type="synonym">Muraena anguilla</name>
    <dbReference type="NCBI Taxonomy" id="7936"/>
    <lineage>
        <taxon>Eukaryota</taxon>
        <taxon>Metazoa</taxon>
        <taxon>Chordata</taxon>
        <taxon>Craniata</taxon>
        <taxon>Vertebrata</taxon>
        <taxon>Euteleostomi</taxon>
        <taxon>Actinopterygii</taxon>
        <taxon>Neopterygii</taxon>
        <taxon>Teleostei</taxon>
        <taxon>Anguilliformes</taxon>
        <taxon>Anguillidae</taxon>
        <taxon>Anguilla</taxon>
    </lineage>
</organism>
<dbReference type="AlphaFoldDB" id="A0A0E9WKE3"/>
<sequence length="46" mass="5642">MLEHIELRARHCLTNQGRLMFQHLNFDFEVIHRECTHKIYISISLF</sequence>
<dbReference type="EMBL" id="GBXM01017760">
    <property type="protein sequence ID" value="JAH90817.1"/>
    <property type="molecule type" value="Transcribed_RNA"/>
</dbReference>
<accession>A0A0E9WKE3</accession>
<name>A0A0E9WKE3_ANGAN</name>